<gene>
    <name evidence="2" type="ORF">HMPREF0621_1864</name>
</gene>
<dbReference type="Pfam" id="PF04664">
    <property type="entry name" value="OGFr_N"/>
    <property type="match status" value="1"/>
</dbReference>
<dbReference type="AlphaFoldDB" id="C9PS90"/>
<dbReference type="PANTHER" id="PTHR14015:SF2">
    <property type="entry name" value="OPIOID GROWTH FACTOR RECEPTOR (OGFR) CONSERVED DOMAIN-CONTAINING PROTEIN"/>
    <property type="match status" value="1"/>
</dbReference>
<evidence type="ECO:0000313" key="2">
    <source>
        <dbReference type="EMBL" id="EEX49509.1"/>
    </source>
</evidence>
<dbReference type="HOGENOM" id="CLU_068726_1_0_6"/>
<protein>
    <submittedName>
        <fullName evidence="2">Opioid growth factor receptor (OGFr) conserved region</fullName>
    </submittedName>
</protein>
<comment type="caution">
    <text evidence="2">The sequence shown here is derived from an EMBL/GenBank/DDBJ whole genome shotgun (WGS) entry which is preliminary data.</text>
</comment>
<dbReference type="EMBL" id="ACZR01000019">
    <property type="protein sequence ID" value="EEX49509.1"/>
    <property type="molecule type" value="Genomic_DNA"/>
</dbReference>
<dbReference type="RefSeq" id="WP_005764070.1">
    <property type="nucleotide sequence ID" value="NZ_GG704812.1"/>
</dbReference>
<reference evidence="2 3" key="1">
    <citation type="submission" date="2009-10" db="EMBL/GenBank/DDBJ databases">
        <authorList>
            <person name="Muzny D."/>
            <person name="Qin X."/>
            <person name="Deng J."/>
            <person name="Jiang H."/>
            <person name="Liu Y."/>
            <person name="Qu J."/>
            <person name="Song X.-Z."/>
            <person name="Zhang L."/>
            <person name="Thornton R."/>
            <person name="Coyle M."/>
            <person name="Francisco L."/>
            <person name="Jackson L."/>
            <person name="Javaid M."/>
            <person name="Korchina V."/>
            <person name="Kovar C."/>
            <person name="Mata R."/>
            <person name="Mathew T."/>
            <person name="Ngo R."/>
            <person name="Nguyen L."/>
            <person name="Nguyen N."/>
            <person name="Okwuonu G."/>
            <person name="Ongeri F."/>
            <person name="Pham C."/>
            <person name="Simmons D."/>
            <person name="Wilczek-Boney K."/>
            <person name="Hale W."/>
            <person name="Jakkamsetti A."/>
            <person name="Pham P."/>
            <person name="Ruth R."/>
            <person name="San Lucas F."/>
            <person name="Warren J."/>
            <person name="Zhang J."/>
            <person name="Zhao Z."/>
            <person name="Zhou C."/>
            <person name="Zhu D."/>
            <person name="Lee S."/>
            <person name="Bess C."/>
            <person name="Blankenburg K."/>
            <person name="Forbes L."/>
            <person name="Fu Q."/>
            <person name="Gubbala S."/>
            <person name="Hirani K."/>
            <person name="Jayaseelan J.C."/>
            <person name="Lara F."/>
            <person name="Munidasa M."/>
            <person name="Palculict T."/>
            <person name="Patil S."/>
            <person name="Pu L.-L."/>
            <person name="Saada N."/>
            <person name="Tang L."/>
            <person name="Weissenberger G."/>
            <person name="Zhu Y."/>
            <person name="Hemphill L."/>
            <person name="Shang Y."/>
            <person name="Youmans B."/>
            <person name="Ayvaz T."/>
            <person name="Ross M."/>
            <person name="Santibanez J."/>
            <person name="Aqrawi P."/>
            <person name="Gross S."/>
            <person name="Joshi V."/>
            <person name="Fowler G."/>
            <person name="Nazareth L."/>
            <person name="Reid J."/>
            <person name="Worley K."/>
            <person name="Petrosino J."/>
            <person name="Highlander S."/>
            <person name="Gibbs R."/>
        </authorList>
    </citation>
    <scope>NUCLEOTIDE SEQUENCE [LARGE SCALE GENOMIC DNA]</scope>
    <source>
        <strain evidence="2 3">ATCC 43325</strain>
    </source>
</reference>
<dbReference type="STRING" id="667128.HMPREF0621_1864"/>
<keyword evidence="2" id="KW-0675">Receptor</keyword>
<dbReference type="Proteomes" id="UP000005519">
    <property type="component" value="Unassembled WGS sequence"/>
</dbReference>
<name>C9PS90_9PAST</name>
<organism evidence="2 3">
    <name type="scientific">Pasteurella dagmatis ATCC 43325</name>
    <dbReference type="NCBI Taxonomy" id="667128"/>
    <lineage>
        <taxon>Bacteria</taxon>
        <taxon>Pseudomonadati</taxon>
        <taxon>Pseudomonadota</taxon>
        <taxon>Gammaproteobacteria</taxon>
        <taxon>Pasteurellales</taxon>
        <taxon>Pasteurellaceae</taxon>
        <taxon>Pasteurella</taxon>
    </lineage>
</organism>
<feature type="domain" description="Opioid growth factor receptor (OGFr) conserved" evidence="1">
    <location>
        <begin position="22"/>
        <end position="165"/>
    </location>
</feature>
<dbReference type="InterPro" id="IPR006757">
    <property type="entry name" value="OGF_rcpt"/>
</dbReference>
<accession>C9PS90</accession>
<keyword evidence="3" id="KW-1185">Reference proteome</keyword>
<proteinExistence type="predicted"/>
<dbReference type="InterPro" id="IPR039574">
    <property type="entry name" value="OGFr"/>
</dbReference>
<dbReference type="GO" id="GO:0140625">
    <property type="term" value="F:opioid growth factor receptor activity"/>
    <property type="evidence" value="ECO:0007669"/>
    <property type="project" value="InterPro"/>
</dbReference>
<sequence>MSQLTDFLEGKAPDHKGRLLSDLWQLDHFNLEYLHDYIQWLFPMDSVSRSNKHAPVLTLTDREYCQQSELIQQNQLKSLDLMLAYYGLIRQDNVISACDNLNMKQHIWLKRGGHNQLRITRIIRSLALCGNELVATSLQTCVLKYGVEKSCVQPKVLEFWQNAMSNIRCENYNLSE</sequence>
<evidence type="ECO:0000313" key="3">
    <source>
        <dbReference type="Proteomes" id="UP000005519"/>
    </source>
</evidence>
<dbReference type="OrthoDB" id="273514at2"/>
<dbReference type="GO" id="GO:0016020">
    <property type="term" value="C:membrane"/>
    <property type="evidence" value="ECO:0007669"/>
    <property type="project" value="InterPro"/>
</dbReference>
<dbReference type="PANTHER" id="PTHR14015">
    <property type="entry name" value="OPIOID GROWTH FACTOR RECEPTOR OGFR ZETA-TYPE OPIOID RECEPTOR"/>
    <property type="match status" value="1"/>
</dbReference>
<evidence type="ECO:0000259" key="1">
    <source>
        <dbReference type="Pfam" id="PF04664"/>
    </source>
</evidence>